<organism evidence="3 4">
    <name type="scientific">candidate division CPR3 bacterium 4484_211</name>
    <dbReference type="NCBI Taxonomy" id="1968527"/>
    <lineage>
        <taxon>Bacteria</taxon>
        <taxon>Bacteria division CPR3</taxon>
    </lineage>
</organism>
<keyword evidence="1" id="KW-0812">Transmembrane</keyword>
<protein>
    <recommendedName>
        <fullName evidence="2">Calcineurin-like phosphoesterase domain-containing protein</fullName>
    </recommendedName>
</protein>
<dbReference type="PANTHER" id="PTHR43143:SF1">
    <property type="entry name" value="SERINE_THREONINE-PROTEIN PHOSPHATASE CPPED1"/>
    <property type="match status" value="1"/>
</dbReference>
<proteinExistence type="predicted"/>
<comment type="caution">
    <text evidence="3">The sequence shown here is derived from an EMBL/GenBank/DDBJ whole genome shotgun (WGS) entry which is preliminary data.</text>
</comment>
<keyword evidence="1" id="KW-1133">Transmembrane helix</keyword>
<dbReference type="AlphaFoldDB" id="A0A1W9NZI2"/>
<dbReference type="STRING" id="1968527.B5M47_00340"/>
<feature type="transmembrane region" description="Helical" evidence="1">
    <location>
        <begin position="20"/>
        <end position="39"/>
    </location>
</feature>
<dbReference type="InterPro" id="IPR029052">
    <property type="entry name" value="Metallo-depent_PP-like"/>
</dbReference>
<dbReference type="PANTHER" id="PTHR43143">
    <property type="entry name" value="METALLOPHOSPHOESTERASE, CALCINEURIN SUPERFAMILY"/>
    <property type="match status" value="1"/>
</dbReference>
<evidence type="ECO:0000313" key="4">
    <source>
        <dbReference type="Proteomes" id="UP000192520"/>
    </source>
</evidence>
<gene>
    <name evidence="3" type="ORF">B5M47_00340</name>
</gene>
<evidence type="ECO:0000259" key="2">
    <source>
        <dbReference type="Pfam" id="PF00149"/>
    </source>
</evidence>
<reference evidence="4" key="1">
    <citation type="submission" date="2017-03" db="EMBL/GenBank/DDBJ databases">
        <title>Novel pathways for hydrocarbon cycling and metabolic interdependencies in hydrothermal sediment communities.</title>
        <authorList>
            <person name="Dombrowski N."/>
            <person name="Seitz K."/>
            <person name="Teske A."/>
            <person name="Baker B."/>
        </authorList>
    </citation>
    <scope>NUCLEOTIDE SEQUENCE [LARGE SCALE GENOMIC DNA]</scope>
</reference>
<dbReference type="Gene3D" id="3.60.21.10">
    <property type="match status" value="1"/>
</dbReference>
<dbReference type="Pfam" id="PF00149">
    <property type="entry name" value="Metallophos"/>
    <property type="match status" value="1"/>
</dbReference>
<keyword evidence="1" id="KW-0472">Membrane</keyword>
<sequence length="353" mass="40064">MFLSKKRGPGRPPKSRSTGVKLRLGILFLGMVTILGLLFRGGYLTQKTAANLGRDVLGMVYEQEGRGTINLELLLNKLFNRGEDFLKRYMRESVGGGKGLSDKELVNFKFAVVADSSQDTVFFPKILSRIQSLGVDFFLHLGDLTKDGDLAELRESKAIMDKTGLDYYVIPGDHDLNWFPDHSLQNFKAVFKGTTYSSFIHKNTAFILLDNSDHERGMSRQQMEWLEERFRQISELKLEKIFVFTHIPLYNELFPSKVMGQGRDGEGVGAQRDYLLGLFKDFGVDYIFSGDVHHFSQYFEPKTGLKMVTVGAACGESCKSFLPQYVLVTVYKDGRIDIIPKPYRELEDVRTSD</sequence>
<dbReference type="EMBL" id="MZGJ01000002">
    <property type="protein sequence ID" value="OQX51545.1"/>
    <property type="molecule type" value="Genomic_DNA"/>
</dbReference>
<accession>A0A1W9NZI2</accession>
<name>A0A1W9NZI2_UNCC3</name>
<dbReference type="GO" id="GO:0016787">
    <property type="term" value="F:hydrolase activity"/>
    <property type="evidence" value="ECO:0007669"/>
    <property type="project" value="InterPro"/>
</dbReference>
<dbReference type="InterPro" id="IPR051918">
    <property type="entry name" value="STPP_CPPED1"/>
</dbReference>
<dbReference type="SUPFAM" id="SSF56300">
    <property type="entry name" value="Metallo-dependent phosphatases"/>
    <property type="match status" value="1"/>
</dbReference>
<evidence type="ECO:0000256" key="1">
    <source>
        <dbReference type="SAM" id="Phobius"/>
    </source>
</evidence>
<feature type="domain" description="Calcineurin-like phosphoesterase" evidence="2">
    <location>
        <begin position="109"/>
        <end position="294"/>
    </location>
</feature>
<dbReference type="Proteomes" id="UP000192520">
    <property type="component" value="Unassembled WGS sequence"/>
</dbReference>
<dbReference type="InterPro" id="IPR004843">
    <property type="entry name" value="Calcineurin-like_PHP"/>
</dbReference>
<evidence type="ECO:0000313" key="3">
    <source>
        <dbReference type="EMBL" id="OQX51545.1"/>
    </source>
</evidence>